<evidence type="ECO:0000313" key="1">
    <source>
        <dbReference type="EMBL" id="QDM55960.1"/>
    </source>
</evidence>
<accession>A0A515MH24</accession>
<dbReference type="KEGG" id="vg:70080587"/>
<dbReference type="RefSeq" id="YP_010246058.1">
    <property type="nucleotide sequence ID" value="NC_060132.1"/>
</dbReference>
<protein>
    <recommendedName>
        <fullName evidence="3">Lipoprotein</fullName>
    </recommendedName>
</protein>
<sequence length="67" mass="7241">MKRVLALVVAGVAGLAVLTGCGNEPEYTGPDDYKPRTIQLRDGRTLECVQVGTGSQRMMTCDWANVK</sequence>
<gene>
    <name evidence="1" type="primary">73</name>
    <name evidence="1" type="ORF">SEA_TRAX_73</name>
</gene>
<organism evidence="1 2">
    <name type="scientific">Gordonia phage Trax</name>
    <dbReference type="NCBI Taxonomy" id="2591121"/>
    <lineage>
        <taxon>Viruses</taxon>
        <taxon>Duplodnaviria</taxon>
        <taxon>Heunggongvirae</taxon>
        <taxon>Uroviricota</taxon>
        <taxon>Caudoviricetes</taxon>
        <taxon>Deeyouvirinae</taxon>
        <taxon>Nevillevirus</taxon>
        <taxon>Nevillevirus trax</taxon>
    </lineage>
</organism>
<evidence type="ECO:0008006" key="3">
    <source>
        <dbReference type="Google" id="ProtNLM"/>
    </source>
</evidence>
<dbReference type="GeneID" id="70080587"/>
<name>A0A515MH24_9CAUD</name>
<dbReference type="EMBL" id="MK967378">
    <property type="protein sequence ID" value="QDM55960.1"/>
    <property type="molecule type" value="Genomic_DNA"/>
</dbReference>
<proteinExistence type="predicted"/>
<dbReference type="PROSITE" id="PS51257">
    <property type="entry name" value="PROKAR_LIPOPROTEIN"/>
    <property type="match status" value="1"/>
</dbReference>
<keyword evidence="2" id="KW-1185">Reference proteome</keyword>
<reference evidence="1 2" key="1">
    <citation type="submission" date="2019-05" db="EMBL/GenBank/DDBJ databases">
        <authorList>
            <person name="Burke A."/>
            <person name="Deelsnyder S."/>
            <person name="Fournier A."/>
            <person name="Low S."/>
            <person name="Murawski K."/>
            <person name="Worthington R."/>
            <person name="Molloy S.D."/>
            <person name="Garlena R.A."/>
            <person name="Russell D.A."/>
            <person name="Pope W.H."/>
            <person name="Jacobs-Sera D."/>
            <person name="Hatfull G.F."/>
        </authorList>
    </citation>
    <scope>NUCLEOTIDE SEQUENCE [LARGE SCALE GENOMIC DNA]</scope>
</reference>
<dbReference type="Proteomes" id="UP000320647">
    <property type="component" value="Segment"/>
</dbReference>
<evidence type="ECO:0000313" key="2">
    <source>
        <dbReference type="Proteomes" id="UP000320647"/>
    </source>
</evidence>